<dbReference type="PANTHER" id="PTHR44170:SF6">
    <property type="entry name" value="CONTACTIN"/>
    <property type="match status" value="1"/>
</dbReference>
<sequence length="157" mass="17240">MPALFLFQVEVFSNRTHYVTSEGDLVVVDVTRSSFGSYKGQTEHKLECKVDAASGALFDSKSLKIRTIEPPKLRAAPDEKVAPIGSQLSIPCSPRKRAGVSPRIQWYFNGKEVSSKAGRLVVRALSHKDYGVYQCEASNEAGSTMNTIWVKEGQESG</sequence>
<accession>A0A0N4YE10</accession>
<evidence type="ECO:0000313" key="5">
    <source>
        <dbReference type="Proteomes" id="UP000271162"/>
    </source>
</evidence>
<dbReference type="GO" id="GO:0098609">
    <property type="term" value="P:cell-cell adhesion"/>
    <property type="evidence" value="ECO:0007669"/>
    <property type="project" value="TreeGrafter"/>
</dbReference>
<keyword evidence="1" id="KW-0677">Repeat</keyword>
<dbReference type="SMART" id="SM00409">
    <property type="entry name" value="IG"/>
    <property type="match status" value="1"/>
</dbReference>
<dbReference type="SUPFAM" id="SSF48726">
    <property type="entry name" value="Immunoglobulin"/>
    <property type="match status" value="1"/>
</dbReference>
<dbReference type="SMART" id="SM00408">
    <property type="entry name" value="IGc2"/>
    <property type="match status" value="1"/>
</dbReference>
<evidence type="ECO:0000256" key="2">
    <source>
        <dbReference type="ARBA" id="ARBA00023157"/>
    </source>
</evidence>
<dbReference type="InterPro" id="IPR036179">
    <property type="entry name" value="Ig-like_dom_sf"/>
</dbReference>
<dbReference type="Proteomes" id="UP000271162">
    <property type="component" value="Unassembled WGS sequence"/>
</dbReference>
<dbReference type="WBParaSite" id="NBR_0001489701-mRNA-1">
    <property type="protein sequence ID" value="NBR_0001489701-mRNA-1"/>
    <property type="gene ID" value="NBR_0001489701"/>
</dbReference>
<dbReference type="InterPro" id="IPR007110">
    <property type="entry name" value="Ig-like_dom"/>
</dbReference>
<dbReference type="GO" id="GO:0016020">
    <property type="term" value="C:membrane"/>
    <property type="evidence" value="ECO:0007669"/>
    <property type="project" value="UniProtKB-SubCell"/>
</dbReference>
<evidence type="ECO:0000313" key="4">
    <source>
        <dbReference type="EMBL" id="VDL78492.1"/>
    </source>
</evidence>
<dbReference type="PROSITE" id="PS50835">
    <property type="entry name" value="IG_LIKE"/>
    <property type="match status" value="1"/>
</dbReference>
<dbReference type="AlphaFoldDB" id="A0A0N4YE10"/>
<gene>
    <name evidence="4" type="ORF">NBR_LOCUS14898</name>
</gene>
<dbReference type="InterPro" id="IPR003599">
    <property type="entry name" value="Ig_sub"/>
</dbReference>
<evidence type="ECO:0000256" key="1">
    <source>
        <dbReference type="ARBA" id="ARBA00022737"/>
    </source>
</evidence>
<dbReference type="InterPro" id="IPR013783">
    <property type="entry name" value="Ig-like_fold"/>
</dbReference>
<organism evidence="6">
    <name type="scientific">Nippostrongylus brasiliensis</name>
    <name type="common">Rat hookworm</name>
    <dbReference type="NCBI Taxonomy" id="27835"/>
    <lineage>
        <taxon>Eukaryota</taxon>
        <taxon>Metazoa</taxon>
        <taxon>Ecdysozoa</taxon>
        <taxon>Nematoda</taxon>
        <taxon>Chromadorea</taxon>
        <taxon>Rhabditida</taxon>
        <taxon>Rhabditina</taxon>
        <taxon>Rhabditomorpha</taxon>
        <taxon>Strongyloidea</taxon>
        <taxon>Heligmosomidae</taxon>
        <taxon>Nippostrongylus</taxon>
    </lineage>
</organism>
<reference evidence="4 5" key="2">
    <citation type="submission" date="2018-11" db="EMBL/GenBank/DDBJ databases">
        <authorList>
            <consortium name="Pathogen Informatics"/>
        </authorList>
    </citation>
    <scope>NUCLEOTIDE SEQUENCE [LARGE SCALE GENOMIC DNA]</scope>
</reference>
<protein>
    <submittedName>
        <fullName evidence="6">Ig-like domain-containing protein</fullName>
    </submittedName>
</protein>
<keyword evidence="5" id="KW-1185">Reference proteome</keyword>
<dbReference type="Gene3D" id="2.60.40.10">
    <property type="entry name" value="Immunoglobulins"/>
    <property type="match status" value="1"/>
</dbReference>
<feature type="domain" description="Ig-like" evidence="3">
    <location>
        <begin position="71"/>
        <end position="146"/>
    </location>
</feature>
<evidence type="ECO:0000259" key="3">
    <source>
        <dbReference type="PROSITE" id="PS50835"/>
    </source>
</evidence>
<dbReference type="STRING" id="27835.A0A0N4YE10"/>
<dbReference type="PANTHER" id="PTHR44170">
    <property type="entry name" value="PROTEIN SIDEKICK"/>
    <property type="match status" value="1"/>
</dbReference>
<dbReference type="EMBL" id="UYSL01021527">
    <property type="protein sequence ID" value="VDL78492.1"/>
    <property type="molecule type" value="Genomic_DNA"/>
</dbReference>
<proteinExistence type="predicted"/>
<evidence type="ECO:0000313" key="6">
    <source>
        <dbReference type="WBParaSite" id="NBR_0001489701-mRNA-1"/>
    </source>
</evidence>
<name>A0A0N4YE10_NIPBR</name>
<keyword evidence="2" id="KW-1015">Disulfide bond</keyword>
<dbReference type="InterPro" id="IPR003598">
    <property type="entry name" value="Ig_sub2"/>
</dbReference>
<dbReference type="Pfam" id="PF13927">
    <property type="entry name" value="Ig_3"/>
    <property type="match status" value="1"/>
</dbReference>
<reference evidence="6" key="1">
    <citation type="submission" date="2017-02" db="UniProtKB">
        <authorList>
            <consortium name="WormBaseParasite"/>
        </authorList>
    </citation>
    <scope>IDENTIFICATION</scope>
</reference>